<evidence type="ECO:0000313" key="3">
    <source>
        <dbReference type="Proteomes" id="UP000651977"/>
    </source>
</evidence>
<dbReference type="PANTHER" id="PTHR35004">
    <property type="entry name" value="TRANSPOSASE RV3428C-RELATED"/>
    <property type="match status" value="1"/>
</dbReference>
<evidence type="ECO:0000313" key="2">
    <source>
        <dbReference type="EMBL" id="GGA95944.1"/>
    </source>
</evidence>
<evidence type="ECO:0000259" key="1">
    <source>
        <dbReference type="PROSITE" id="PS50994"/>
    </source>
</evidence>
<dbReference type="EMBL" id="BMDY01000003">
    <property type="protein sequence ID" value="GGA95944.1"/>
    <property type="molecule type" value="Genomic_DNA"/>
</dbReference>
<keyword evidence="3" id="KW-1185">Reference proteome</keyword>
<name>A0ABQ1HYC3_9ALTE</name>
<dbReference type="Gene3D" id="3.30.420.10">
    <property type="entry name" value="Ribonuclease H-like superfamily/Ribonuclease H"/>
    <property type="match status" value="1"/>
</dbReference>
<dbReference type="InterPro" id="IPR036397">
    <property type="entry name" value="RNaseH_sf"/>
</dbReference>
<reference evidence="3" key="1">
    <citation type="journal article" date="2019" name="Int. J. Syst. Evol. Microbiol.">
        <title>The Global Catalogue of Microorganisms (GCM) 10K type strain sequencing project: providing services to taxonomists for standard genome sequencing and annotation.</title>
        <authorList>
            <consortium name="The Broad Institute Genomics Platform"/>
            <consortium name="The Broad Institute Genome Sequencing Center for Infectious Disease"/>
            <person name="Wu L."/>
            <person name="Ma J."/>
        </authorList>
    </citation>
    <scope>NUCLEOTIDE SEQUENCE [LARGE SCALE GENOMIC DNA]</scope>
    <source>
        <strain evidence="3">CGMCC 1.10131</strain>
    </source>
</reference>
<sequence>MNKQLLHNYAQRLNQAGHGQKGSIIKAALNEFGVSRDTLYRELHKVGWCSGRKQRKDAGSTTMSDETIAMAGAMLATGARANGKQIMDTTTARSVLVANGHSCLSASSLRRVLKANHLNVASLRTVTAHTQLRSLRPNHVHLLDPSLCVLYYPPGGKGKRQKYADLDEFYKNKPENIEKIKHLRVWRYVLVDHYSGLIKIRYFEAAGESQALNYQFLLWAWQQIGLCQLLYTDKGSANQGQGIINFTQSLKVELITHEAKNARAKGAVEVANNIVEKAFESRILLEPVNSVAELNASVEAWQDAYNANLVPGYCSLHTRHKKPRLSVWQQILRPENQQHYRLLPPAEVCSYLLRKEPQLRTVKPNLTITIDHPVAGRSLPYDVADLKGIYVGLKVKVSPLLVGTNAAVLVGISMPEGLMWHEVTPLAVDEAGFRIDAPVIGEAHKAKADTAVDTARKEAERAAYPGMSDEEIKKAKQKKAVPFNGSLNAHSHLKDINQPAAMKPQGEQVEVPEFTQPKLAPVMLDNLSLRKRVSEALHRPLDAPEAAFLRELGEVDESELTGIIEQVAQGIKASESPLRAVN</sequence>
<comment type="caution">
    <text evidence="2">The sequence shown here is derived from an EMBL/GenBank/DDBJ whole genome shotgun (WGS) entry which is preliminary data.</text>
</comment>
<accession>A0ABQ1HYC3</accession>
<feature type="domain" description="Integrase catalytic" evidence="1">
    <location>
        <begin position="150"/>
        <end position="331"/>
    </location>
</feature>
<dbReference type="InterPro" id="IPR001584">
    <property type="entry name" value="Integrase_cat-core"/>
</dbReference>
<gene>
    <name evidence="2" type="ORF">GCM10007414_06020</name>
</gene>
<dbReference type="PANTHER" id="PTHR35004:SF7">
    <property type="entry name" value="INTEGRASE PROTEIN"/>
    <property type="match status" value="1"/>
</dbReference>
<dbReference type="PROSITE" id="PS50994">
    <property type="entry name" value="INTEGRASE"/>
    <property type="match status" value="1"/>
</dbReference>
<protein>
    <submittedName>
        <fullName evidence="2">Integrase</fullName>
    </submittedName>
</protein>
<organism evidence="2 3">
    <name type="scientific">Agarivorans gilvus</name>
    <dbReference type="NCBI Taxonomy" id="680279"/>
    <lineage>
        <taxon>Bacteria</taxon>
        <taxon>Pseudomonadati</taxon>
        <taxon>Pseudomonadota</taxon>
        <taxon>Gammaproteobacteria</taxon>
        <taxon>Alteromonadales</taxon>
        <taxon>Alteromonadaceae</taxon>
        <taxon>Agarivorans</taxon>
    </lineage>
</organism>
<dbReference type="Proteomes" id="UP000651977">
    <property type="component" value="Unassembled WGS sequence"/>
</dbReference>
<dbReference type="RefSeq" id="WP_188407273.1">
    <property type="nucleotide sequence ID" value="NZ_BMDY01000003.1"/>
</dbReference>
<dbReference type="InterPro" id="IPR012337">
    <property type="entry name" value="RNaseH-like_sf"/>
</dbReference>
<proteinExistence type="predicted"/>
<dbReference type="SUPFAM" id="SSF53098">
    <property type="entry name" value="Ribonuclease H-like"/>
    <property type="match status" value="1"/>
</dbReference>